<evidence type="ECO:0008006" key="3">
    <source>
        <dbReference type="Google" id="ProtNLM"/>
    </source>
</evidence>
<keyword evidence="2" id="KW-1185">Reference proteome</keyword>
<evidence type="ECO:0000313" key="2">
    <source>
        <dbReference type="Proteomes" id="UP001303046"/>
    </source>
</evidence>
<name>A0ABR1EL15_NECAM</name>
<accession>A0ABR1EL15</accession>
<protein>
    <recommendedName>
        <fullName evidence="3">PAN domain protein</fullName>
    </recommendedName>
</protein>
<dbReference type="EMBL" id="JAVFWL010000006">
    <property type="protein sequence ID" value="KAK6763343.1"/>
    <property type="molecule type" value="Genomic_DNA"/>
</dbReference>
<gene>
    <name evidence="1" type="primary">Necator_chrX.g24045</name>
    <name evidence="1" type="ORF">RB195_023880</name>
</gene>
<reference evidence="1 2" key="1">
    <citation type="submission" date="2023-08" db="EMBL/GenBank/DDBJ databases">
        <title>A Necator americanus chromosomal reference genome.</title>
        <authorList>
            <person name="Ilik V."/>
            <person name="Petrzelkova K.J."/>
            <person name="Pardy F."/>
            <person name="Fuh T."/>
            <person name="Niatou-Singa F.S."/>
            <person name="Gouil Q."/>
            <person name="Baker L."/>
            <person name="Ritchie M.E."/>
            <person name="Jex A.R."/>
            <person name="Gazzola D."/>
            <person name="Li H."/>
            <person name="Toshio Fujiwara R."/>
            <person name="Zhan B."/>
            <person name="Aroian R.V."/>
            <person name="Pafco B."/>
            <person name="Schwarz E.M."/>
        </authorList>
    </citation>
    <scope>NUCLEOTIDE SEQUENCE [LARGE SCALE GENOMIC DNA]</scope>
    <source>
        <strain evidence="1 2">Aroian</strain>
        <tissue evidence="1">Whole animal</tissue>
    </source>
</reference>
<comment type="caution">
    <text evidence="1">The sequence shown here is derived from an EMBL/GenBank/DDBJ whole genome shotgun (WGS) entry which is preliminary data.</text>
</comment>
<sequence>MYVLEAAHYPLWYPGAYRLTVTNHLQHSCLRGRFGNIECSWTCFSSVLFAEGVARFLLLAGFPSVDRKERNASSPIIPSKMRYWKNDASRKRKKRFAGFGREHVVKWMNVEASTDMRQNCLEFCTAGGVDVVSGHPCVYERSSTCINSSLNVEMRDSFRKMGGADYNCASTDDGRKRCYQRPECVILSEASRGEMEALRNGNVKEVYKSGLNSVTEKLNSLDLSNNNSSISNNDCRFPKSAPSRLSSVLSLRGARLLQVVILLQKLSNEYAILEADFIILNVSDTVNVICQTSG</sequence>
<organism evidence="1 2">
    <name type="scientific">Necator americanus</name>
    <name type="common">Human hookworm</name>
    <dbReference type="NCBI Taxonomy" id="51031"/>
    <lineage>
        <taxon>Eukaryota</taxon>
        <taxon>Metazoa</taxon>
        <taxon>Ecdysozoa</taxon>
        <taxon>Nematoda</taxon>
        <taxon>Chromadorea</taxon>
        <taxon>Rhabditida</taxon>
        <taxon>Rhabditina</taxon>
        <taxon>Rhabditomorpha</taxon>
        <taxon>Strongyloidea</taxon>
        <taxon>Ancylostomatidae</taxon>
        <taxon>Bunostominae</taxon>
        <taxon>Necator</taxon>
    </lineage>
</organism>
<dbReference type="Proteomes" id="UP001303046">
    <property type="component" value="Unassembled WGS sequence"/>
</dbReference>
<proteinExistence type="predicted"/>
<evidence type="ECO:0000313" key="1">
    <source>
        <dbReference type="EMBL" id="KAK6763343.1"/>
    </source>
</evidence>